<dbReference type="Pfam" id="PF00622">
    <property type="entry name" value="SPRY"/>
    <property type="match status" value="1"/>
</dbReference>
<feature type="domain" description="B30.2/SPRY" evidence="1">
    <location>
        <begin position="93"/>
        <end position="296"/>
    </location>
</feature>
<dbReference type="InterPro" id="IPR001870">
    <property type="entry name" value="B30.2/SPRY"/>
</dbReference>
<dbReference type="InterPro" id="IPR003877">
    <property type="entry name" value="SPRY_dom"/>
</dbReference>
<gene>
    <name evidence="2" type="ORF">THRCLA_06120</name>
</gene>
<dbReference type="SUPFAM" id="SSF49899">
    <property type="entry name" value="Concanavalin A-like lectins/glucanases"/>
    <property type="match status" value="1"/>
</dbReference>
<organism evidence="2 3">
    <name type="scientific">Thraustotheca clavata</name>
    <dbReference type="NCBI Taxonomy" id="74557"/>
    <lineage>
        <taxon>Eukaryota</taxon>
        <taxon>Sar</taxon>
        <taxon>Stramenopiles</taxon>
        <taxon>Oomycota</taxon>
        <taxon>Saprolegniomycetes</taxon>
        <taxon>Saprolegniales</taxon>
        <taxon>Achlyaceae</taxon>
        <taxon>Thraustotheca</taxon>
    </lineage>
</organism>
<name>A0A1V9ZQF0_9STRA</name>
<dbReference type="SUPFAM" id="SSF81383">
    <property type="entry name" value="F-box domain"/>
    <property type="match status" value="1"/>
</dbReference>
<dbReference type="AlphaFoldDB" id="A0A1V9ZQF0"/>
<dbReference type="EMBL" id="JNBS01001733">
    <property type="protein sequence ID" value="OQS00234.1"/>
    <property type="molecule type" value="Genomic_DNA"/>
</dbReference>
<dbReference type="InterPro" id="IPR001810">
    <property type="entry name" value="F-box_dom"/>
</dbReference>
<dbReference type="InterPro" id="IPR036047">
    <property type="entry name" value="F-box-like_dom_sf"/>
</dbReference>
<accession>A0A1V9ZQF0</accession>
<evidence type="ECO:0000259" key="1">
    <source>
        <dbReference type="PROSITE" id="PS50188"/>
    </source>
</evidence>
<evidence type="ECO:0000313" key="2">
    <source>
        <dbReference type="EMBL" id="OQS00234.1"/>
    </source>
</evidence>
<dbReference type="Proteomes" id="UP000243217">
    <property type="component" value="Unassembled WGS sequence"/>
</dbReference>
<dbReference type="Gene3D" id="2.60.120.920">
    <property type="match status" value="1"/>
</dbReference>
<comment type="caution">
    <text evidence="2">The sequence shown here is derived from an EMBL/GenBank/DDBJ whole genome shotgun (WGS) entry which is preliminary data.</text>
</comment>
<keyword evidence="3" id="KW-1185">Reference proteome</keyword>
<evidence type="ECO:0000313" key="3">
    <source>
        <dbReference type="Proteomes" id="UP000243217"/>
    </source>
</evidence>
<dbReference type="CDD" id="cd12885">
    <property type="entry name" value="SPRY_RanBP_like"/>
    <property type="match status" value="1"/>
</dbReference>
<dbReference type="InterPro" id="IPR044736">
    <property type="entry name" value="Gid1/RanBPM/SPLA_SPRY"/>
</dbReference>
<proteinExistence type="predicted"/>
<dbReference type="STRING" id="74557.A0A1V9ZQF0"/>
<dbReference type="Pfam" id="PF00646">
    <property type="entry name" value="F-box"/>
    <property type="match status" value="1"/>
</dbReference>
<dbReference type="InterPro" id="IPR043136">
    <property type="entry name" value="B30.2/SPRY_sf"/>
</dbReference>
<reference evidence="2 3" key="1">
    <citation type="journal article" date="2014" name="Genome Biol. Evol.">
        <title>The secreted proteins of Achlya hypogyna and Thraustotheca clavata identify the ancestral oomycete secretome and reveal gene acquisitions by horizontal gene transfer.</title>
        <authorList>
            <person name="Misner I."/>
            <person name="Blouin N."/>
            <person name="Leonard G."/>
            <person name="Richards T.A."/>
            <person name="Lane C.E."/>
        </authorList>
    </citation>
    <scope>NUCLEOTIDE SEQUENCE [LARGE SCALE GENOMIC DNA]</scope>
    <source>
        <strain evidence="2 3">ATCC 34112</strain>
    </source>
</reference>
<dbReference type="PANTHER" id="PTHR12864">
    <property type="entry name" value="RAN BINDING PROTEIN 9-RELATED"/>
    <property type="match status" value="1"/>
</dbReference>
<dbReference type="PROSITE" id="PS50188">
    <property type="entry name" value="B302_SPRY"/>
    <property type="match status" value="1"/>
</dbReference>
<protein>
    <recommendedName>
        <fullName evidence="1">B30.2/SPRY domain-containing protein</fullName>
    </recommendedName>
</protein>
<dbReference type="InterPro" id="IPR050618">
    <property type="entry name" value="Ubq-SigPath_Reg"/>
</dbReference>
<dbReference type="OrthoDB" id="258495at2759"/>
<sequence length="354" mass="40249">MITSLSIDLLVHTFEYLSPLELRAVAIVCKTFASVPTGYLWEAHFRQQWNQHNFILESSDTLILSEMLEKLYPLKSDCFRWLTHIVAPVPSYADIQHTNVLANLSRNHRIEPVAYDHNTRSRVMKMALDKDSVGGNRSVRANVPYEIGPHVQILPLSKGKWLVDIVRDGYFEITVQNNLMSNPLPNSLMCVVLGLGTKDFHVIGYQPGWDDQSLGYHSDDGRFFSHGTSRPFSSGFDVGDTIGCGIIRKENFTQVYFTQNGKRIEPEFTCPSTPLYPIVGLDAAFTITLNCGSFPFMYDPQYENDKDDIIMLQNAPWPQMKCRPSIWSNINMLYLPCAIAALYILLQINPQLYV</sequence>
<dbReference type="InterPro" id="IPR013320">
    <property type="entry name" value="ConA-like_dom_sf"/>
</dbReference>
<dbReference type="SMART" id="SM00449">
    <property type="entry name" value="SPRY"/>
    <property type="match status" value="1"/>
</dbReference>